<dbReference type="KEGG" id="mas:Mahau_0685"/>
<accession>F4A0K9</accession>
<reference evidence="2" key="1">
    <citation type="submission" date="2010-11" db="EMBL/GenBank/DDBJ databases">
        <title>The complete genome of Mahella australiensis DSM 15567.</title>
        <authorList>
            <consortium name="US DOE Joint Genome Institute (JGI-PGF)"/>
            <person name="Lucas S."/>
            <person name="Copeland A."/>
            <person name="Lapidus A."/>
            <person name="Bruce D."/>
            <person name="Goodwin L."/>
            <person name="Pitluck S."/>
            <person name="Kyrpides N."/>
            <person name="Mavromatis K."/>
            <person name="Pagani I."/>
            <person name="Ivanova N."/>
            <person name="Teshima H."/>
            <person name="Brettin T."/>
            <person name="Detter J.C."/>
            <person name="Han C."/>
            <person name="Tapia R."/>
            <person name="Land M."/>
            <person name="Hauser L."/>
            <person name="Markowitz V."/>
            <person name="Cheng J.-F."/>
            <person name="Hugenholtz P."/>
            <person name="Woyke T."/>
            <person name="Wu D."/>
            <person name="Spring S."/>
            <person name="Pukall R."/>
            <person name="Steenblock K."/>
            <person name="Schneider S."/>
            <person name="Klenk H.-P."/>
            <person name="Eisen J.A."/>
        </authorList>
    </citation>
    <scope>NUCLEOTIDE SEQUENCE [LARGE SCALE GENOMIC DNA]</scope>
    <source>
        <strain evidence="2">DSM 15567 / CIP 107919 / 50-1 BON</strain>
    </source>
</reference>
<proteinExistence type="predicted"/>
<gene>
    <name evidence="1" type="ordered locus">Mahau_0685</name>
</gene>
<organism evidence="1 2">
    <name type="scientific">Mahella australiensis (strain DSM 15567 / CIP 107919 / 50-1 BON)</name>
    <dbReference type="NCBI Taxonomy" id="697281"/>
    <lineage>
        <taxon>Bacteria</taxon>
        <taxon>Bacillati</taxon>
        <taxon>Bacillota</taxon>
        <taxon>Clostridia</taxon>
        <taxon>Thermoanaerobacterales</taxon>
        <taxon>Thermoanaerobacterales Family IV. Incertae Sedis</taxon>
        <taxon>Mahella</taxon>
    </lineage>
</organism>
<reference evidence="1 2" key="2">
    <citation type="journal article" date="2011" name="Stand. Genomic Sci.">
        <title>Complete genome sequence of Mahella australiensis type strain (50-1 BON).</title>
        <authorList>
            <person name="Sikorski J."/>
            <person name="Teshima H."/>
            <person name="Nolan M."/>
            <person name="Lucas S."/>
            <person name="Hammon N."/>
            <person name="Deshpande S."/>
            <person name="Cheng J.F."/>
            <person name="Pitluck S."/>
            <person name="Liolios K."/>
            <person name="Pagani I."/>
            <person name="Ivanova N."/>
            <person name="Huntemann M."/>
            <person name="Mavromatis K."/>
            <person name="Ovchinikova G."/>
            <person name="Pati A."/>
            <person name="Tapia R."/>
            <person name="Han C."/>
            <person name="Goodwin L."/>
            <person name="Chen A."/>
            <person name="Palaniappan K."/>
            <person name="Land M."/>
            <person name="Hauser L."/>
            <person name="Ngatchou-Djao O.D."/>
            <person name="Rohde M."/>
            <person name="Pukall R."/>
            <person name="Spring S."/>
            <person name="Abt B."/>
            <person name="Goker M."/>
            <person name="Detter J.C."/>
            <person name="Woyke T."/>
            <person name="Bristow J."/>
            <person name="Markowitz V."/>
            <person name="Hugenholtz P."/>
            <person name="Eisen J.A."/>
            <person name="Kyrpides N.C."/>
            <person name="Klenk H.P."/>
            <person name="Lapidus A."/>
        </authorList>
    </citation>
    <scope>NUCLEOTIDE SEQUENCE [LARGE SCALE GENOMIC DNA]</scope>
    <source>
        <strain evidence="2">DSM 15567 / CIP 107919 / 50-1 BON</strain>
    </source>
</reference>
<dbReference type="eggNOG" id="COG1918">
    <property type="taxonomic scope" value="Bacteria"/>
</dbReference>
<dbReference type="STRING" id="697281.Mahau_0685"/>
<dbReference type="OrthoDB" id="1955080at2"/>
<evidence type="ECO:0000313" key="1">
    <source>
        <dbReference type="EMBL" id="AEE95888.1"/>
    </source>
</evidence>
<dbReference type="RefSeq" id="WP_013780319.1">
    <property type="nucleotide sequence ID" value="NC_015520.1"/>
</dbReference>
<dbReference type="AlphaFoldDB" id="F4A0K9"/>
<dbReference type="Proteomes" id="UP000008457">
    <property type="component" value="Chromosome"/>
</dbReference>
<keyword evidence="2" id="KW-1185">Reference proteome</keyword>
<evidence type="ECO:0000313" key="2">
    <source>
        <dbReference type="Proteomes" id="UP000008457"/>
    </source>
</evidence>
<dbReference type="EMBL" id="CP002360">
    <property type="protein sequence ID" value="AEE95888.1"/>
    <property type="molecule type" value="Genomic_DNA"/>
</dbReference>
<protein>
    <submittedName>
        <fullName evidence="1">Uncharacterized protein</fullName>
    </submittedName>
</protein>
<dbReference type="HOGENOM" id="CLU_199499_1_0_9"/>
<name>F4A0K9_MAHA5</name>
<sequence>MSKTLKCPFCGYEFEMAEAEKGCKGCPFSRTCHKIKCPNCGYEMAESIKLPKFLRKAAMIKNESRGHCL</sequence>